<evidence type="ECO:0000313" key="13">
    <source>
        <dbReference type="EMBL" id="ETW29239.1"/>
    </source>
</evidence>
<dbReference type="InterPro" id="IPR038765">
    <property type="entry name" value="Papain-like_cys_pep_sf"/>
</dbReference>
<evidence type="ECO:0000256" key="3">
    <source>
        <dbReference type="ARBA" id="ARBA00022448"/>
    </source>
</evidence>
<comment type="subcellular location">
    <subcellularLocation>
        <location evidence="1 11">Cytoplasm</location>
    </subcellularLocation>
</comment>
<dbReference type="EC" id="3.4.22.-" evidence="11"/>
<dbReference type="PANTHER" id="PTHR22624:SF49">
    <property type="entry name" value="CYSTEINE PROTEASE"/>
    <property type="match status" value="1"/>
</dbReference>
<dbReference type="Pfam" id="PF03416">
    <property type="entry name" value="Peptidase_C54"/>
    <property type="match status" value="1"/>
</dbReference>
<dbReference type="GO" id="GO:0000423">
    <property type="term" value="P:mitophagy"/>
    <property type="evidence" value="ECO:0007669"/>
    <property type="project" value="TreeGrafter"/>
</dbReference>
<evidence type="ECO:0000259" key="12">
    <source>
        <dbReference type="SMART" id="SM01099"/>
    </source>
</evidence>
<dbReference type="GO" id="GO:0015031">
    <property type="term" value="P:protein transport"/>
    <property type="evidence" value="ECO:0007669"/>
    <property type="project" value="UniProtKB-KW"/>
</dbReference>
<reference evidence="13 14" key="2">
    <citation type="submission" date="2013-02" db="EMBL/GenBank/DDBJ databases">
        <title>The Genome Sequence of Plasmodium falciparum FCH/4.</title>
        <authorList>
            <consortium name="The Broad Institute Genome Sequencing Platform"/>
            <consortium name="The Broad Institute Genome Sequencing Center for Infectious Disease"/>
            <person name="Neafsey D."/>
            <person name="Cheeseman I."/>
            <person name="Volkman S."/>
            <person name="Adams J."/>
            <person name="Walker B."/>
            <person name="Young S.K."/>
            <person name="Zeng Q."/>
            <person name="Gargeya S."/>
            <person name="Fitzgerald M."/>
            <person name="Haas B."/>
            <person name="Abouelleil A."/>
            <person name="Alvarado L."/>
            <person name="Arachchi H.M."/>
            <person name="Berlin A.M."/>
            <person name="Chapman S.B."/>
            <person name="Dewar J."/>
            <person name="Goldberg J."/>
            <person name="Griggs A."/>
            <person name="Gujja S."/>
            <person name="Hansen M."/>
            <person name="Howarth C."/>
            <person name="Imamovic A."/>
            <person name="Larimer J."/>
            <person name="McCowan C."/>
            <person name="Murphy C."/>
            <person name="Neiman D."/>
            <person name="Pearson M."/>
            <person name="Priest M."/>
            <person name="Roberts A."/>
            <person name="Saif S."/>
            <person name="Shea T."/>
            <person name="Sisk P."/>
            <person name="Sykes S."/>
            <person name="Wortman J."/>
            <person name="Nusbaum C."/>
            <person name="Birren B."/>
        </authorList>
    </citation>
    <scope>NUCLEOTIDE SEQUENCE [LARGE SCALE GENOMIC DNA]</scope>
    <source>
        <strain evidence="13 14">FCH/4</strain>
    </source>
</reference>
<dbReference type="GO" id="GO:0000045">
    <property type="term" value="P:autophagosome assembly"/>
    <property type="evidence" value="ECO:0007669"/>
    <property type="project" value="TreeGrafter"/>
</dbReference>
<accession>A0A024VKI5</accession>
<comment type="function">
    <text evidence="11">Cysteine protease that plays a key role in autophagy by mediating both proteolytic activation and delipidation of ATG8 family proteins.</text>
</comment>
<keyword evidence="9 11" id="KW-0072">Autophagy</keyword>
<dbReference type="Proteomes" id="UP000030656">
    <property type="component" value="Unassembled WGS sequence"/>
</dbReference>
<dbReference type="GO" id="GO:0019786">
    <property type="term" value="F:protein-phosphatidylethanolamide deconjugating activity"/>
    <property type="evidence" value="ECO:0007669"/>
    <property type="project" value="InterPro"/>
</dbReference>
<dbReference type="OrthoDB" id="361166at2759"/>
<sequence>MDMFKIRYRLQFQGISSGNTNTSAHYFYSANDNGLFYLDPHIKCQNAFIDFNENISSQFFMHKVKFLPWEYLNSSLSLIFVKEELFSDNELENIGGSAGDIISSSSRAPSSKGSDNVPPNVDIAGDLLKVMKHIPPPVVELNENEFIDPEIVCERDYDKPCPNDYNYLGSVHTDDDEICAPSSTYEGPCSGEELNIKNMSEKRKEKWSIKCETFWPCKRCVRNYTSFCPEKWYQVNGTLRSCKPLDDYTGPCIFEMNFSGYNKRMLEDWSLKCKAWWKCDHIMLSYECPDMDVPITEAATRWRLKKNYH</sequence>
<dbReference type="GO" id="GO:0016485">
    <property type="term" value="P:protein processing"/>
    <property type="evidence" value="ECO:0007669"/>
    <property type="project" value="TreeGrafter"/>
</dbReference>
<keyword evidence="7" id="KW-0788">Thiol protease</keyword>
<comment type="similarity">
    <text evidence="2 11">Belongs to the peptidase C54 family.</text>
</comment>
<evidence type="ECO:0000256" key="9">
    <source>
        <dbReference type="ARBA" id="ARBA00023006"/>
    </source>
</evidence>
<evidence type="ECO:0000256" key="8">
    <source>
        <dbReference type="ARBA" id="ARBA00022927"/>
    </source>
</evidence>
<dbReference type="NCBIfam" id="TIGR01492">
    <property type="entry name" value="CPW_WPC"/>
    <property type="match status" value="2"/>
</dbReference>
<evidence type="ECO:0000256" key="6">
    <source>
        <dbReference type="ARBA" id="ARBA00022801"/>
    </source>
</evidence>
<dbReference type="InterPro" id="IPR005078">
    <property type="entry name" value="Peptidase_C54"/>
</dbReference>
<dbReference type="InterPro" id="IPR046792">
    <property type="entry name" value="Peptidase_C54_cat"/>
</dbReference>
<comment type="catalytic activity">
    <reaction evidence="10">
        <text>[protein]-C-terminal L-amino acid-glycyl-phosphatidylethanolamide + H2O = [protein]-C-terminal L-amino acid-glycine + a 1,2-diacyl-sn-glycero-3-phosphoethanolamine</text>
        <dbReference type="Rhea" id="RHEA:67548"/>
        <dbReference type="Rhea" id="RHEA-COMP:17323"/>
        <dbReference type="Rhea" id="RHEA-COMP:17324"/>
        <dbReference type="ChEBI" id="CHEBI:15377"/>
        <dbReference type="ChEBI" id="CHEBI:64612"/>
        <dbReference type="ChEBI" id="CHEBI:172940"/>
        <dbReference type="ChEBI" id="CHEBI:172941"/>
    </reaction>
    <physiologicalReaction direction="left-to-right" evidence="10">
        <dbReference type="Rhea" id="RHEA:67549"/>
    </physiologicalReaction>
</comment>
<dbReference type="Pfam" id="PF09717">
    <property type="entry name" value="CPW_WPC"/>
    <property type="match status" value="2"/>
</dbReference>
<evidence type="ECO:0000256" key="2">
    <source>
        <dbReference type="ARBA" id="ARBA00010958"/>
    </source>
</evidence>
<keyword evidence="8 11" id="KW-0653">Protein transport</keyword>
<organism evidence="13 14">
    <name type="scientific">Plasmodium falciparum FCH/4</name>
    <dbReference type="NCBI Taxonomy" id="1036724"/>
    <lineage>
        <taxon>Eukaryota</taxon>
        <taxon>Sar</taxon>
        <taxon>Alveolata</taxon>
        <taxon>Apicomplexa</taxon>
        <taxon>Aconoidasida</taxon>
        <taxon>Haemosporida</taxon>
        <taxon>Plasmodiidae</taxon>
        <taxon>Plasmodium</taxon>
        <taxon>Plasmodium (Laverania)</taxon>
    </lineage>
</organism>
<dbReference type="GO" id="GO:0005737">
    <property type="term" value="C:cytoplasm"/>
    <property type="evidence" value="ECO:0007669"/>
    <property type="project" value="UniProtKB-SubCell"/>
</dbReference>
<dbReference type="EMBL" id="KI927983">
    <property type="protein sequence ID" value="ETW29239.1"/>
    <property type="molecule type" value="Genomic_DNA"/>
</dbReference>
<evidence type="ECO:0000256" key="11">
    <source>
        <dbReference type="RuleBase" id="RU363115"/>
    </source>
</evidence>
<name>A0A024VKI5_PLAFA</name>
<dbReference type="GO" id="GO:0035973">
    <property type="term" value="P:aggrephagy"/>
    <property type="evidence" value="ECO:0007669"/>
    <property type="project" value="TreeGrafter"/>
</dbReference>
<keyword evidence="4 11" id="KW-0963">Cytoplasm</keyword>
<dbReference type="InterPro" id="IPR006387">
    <property type="entry name" value="CPW_WPC_dom"/>
</dbReference>
<feature type="domain" description="CPW-WPC" evidence="12">
    <location>
        <begin position="153"/>
        <end position="219"/>
    </location>
</feature>
<dbReference type="GO" id="GO:0004197">
    <property type="term" value="F:cysteine-type endopeptidase activity"/>
    <property type="evidence" value="ECO:0007669"/>
    <property type="project" value="TreeGrafter"/>
</dbReference>
<reference evidence="13 14" key="1">
    <citation type="submission" date="2013-02" db="EMBL/GenBank/DDBJ databases">
        <title>The Genome Annotation of Plasmodium falciparum FCH/4.</title>
        <authorList>
            <consortium name="The Broad Institute Genome Sequencing Platform"/>
            <consortium name="The Broad Institute Genome Sequencing Center for Infectious Disease"/>
            <person name="Neafsey D."/>
            <person name="Hoffman S."/>
            <person name="Volkman S."/>
            <person name="Rosenthal P."/>
            <person name="Walker B."/>
            <person name="Young S.K."/>
            <person name="Zeng Q."/>
            <person name="Gargeya S."/>
            <person name="Fitzgerald M."/>
            <person name="Haas B."/>
            <person name="Abouelleil A."/>
            <person name="Allen A.W."/>
            <person name="Alvarado L."/>
            <person name="Arachchi H.M."/>
            <person name="Berlin A.M."/>
            <person name="Chapman S.B."/>
            <person name="Gainer-Dewar J."/>
            <person name="Goldberg J."/>
            <person name="Griggs A."/>
            <person name="Gujja S."/>
            <person name="Hansen M."/>
            <person name="Howarth C."/>
            <person name="Imamovic A."/>
            <person name="Ireland A."/>
            <person name="Larimer J."/>
            <person name="McCowan C."/>
            <person name="Murphy C."/>
            <person name="Pearson M."/>
            <person name="Poon T.W."/>
            <person name="Priest M."/>
            <person name="Roberts A."/>
            <person name="Saif S."/>
            <person name="Shea T."/>
            <person name="Sisk P."/>
            <person name="Sykes S."/>
            <person name="Wortman J."/>
            <person name="Nusbaum C."/>
            <person name="Birren B."/>
        </authorList>
    </citation>
    <scope>NUCLEOTIDE SEQUENCE [LARGE SCALE GENOMIC DNA]</scope>
    <source>
        <strain evidence="13 14">FCH/4</strain>
    </source>
</reference>
<keyword evidence="5 11" id="KW-0645">Protease</keyword>
<dbReference type="PANTHER" id="PTHR22624">
    <property type="entry name" value="CYSTEINE PROTEASE ATG4"/>
    <property type="match status" value="1"/>
</dbReference>
<evidence type="ECO:0000256" key="10">
    <source>
        <dbReference type="ARBA" id="ARBA00029362"/>
    </source>
</evidence>
<gene>
    <name evidence="13" type="ORF">PFFCH_03364</name>
</gene>
<evidence type="ECO:0000256" key="7">
    <source>
        <dbReference type="ARBA" id="ARBA00022807"/>
    </source>
</evidence>
<dbReference type="AlphaFoldDB" id="A0A024VKI5"/>
<proteinExistence type="inferred from homology"/>
<keyword evidence="6 11" id="KW-0378">Hydrolase</keyword>
<evidence type="ECO:0000256" key="5">
    <source>
        <dbReference type="ARBA" id="ARBA00022670"/>
    </source>
</evidence>
<evidence type="ECO:0000256" key="4">
    <source>
        <dbReference type="ARBA" id="ARBA00022490"/>
    </source>
</evidence>
<evidence type="ECO:0000256" key="1">
    <source>
        <dbReference type="ARBA" id="ARBA00004496"/>
    </source>
</evidence>
<dbReference type="SMART" id="SM01099">
    <property type="entry name" value="CPW_WPC"/>
    <property type="match status" value="2"/>
</dbReference>
<evidence type="ECO:0000313" key="14">
    <source>
        <dbReference type="Proteomes" id="UP000030656"/>
    </source>
</evidence>
<feature type="domain" description="CPW-WPC" evidence="12">
    <location>
        <begin position="220"/>
        <end position="281"/>
    </location>
</feature>
<keyword evidence="3" id="KW-0813">Transport</keyword>
<protein>
    <recommendedName>
        <fullName evidence="11">Cysteine protease</fullName>
        <ecNumber evidence="11">3.4.22.-</ecNumber>
    </recommendedName>
</protein>
<dbReference type="GO" id="GO:0034727">
    <property type="term" value="P:piecemeal microautophagy of the nucleus"/>
    <property type="evidence" value="ECO:0007669"/>
    <property type="project" value="TreeGrafter"/>
</dbReference>
<dbReference type="SUPFAM" id="SSF54001">
    <property type="entry name" value="Cysteine proteinases"/>
    <property type="match status" value="1"/>
</dbReference>